<dbReference type="EMBL" id="PDTV01000011">
    <property type="protein sequence ID" value="PIE82866.1"/>
    <property type="molecule type" value="Genomic_DNA"/>
</dbReference>
<dbReference type="GO" id="GO:0016787">
    <property type="term" value="F:hydrolase activity"/>
    <property type="evidence" value="ECO:0007669"/>
    <property type="project" value="UniProtKB-KW"/>
</dbReference>
<dbReference type="InterPro" id="IPR000073">
    <property type="entry name" value="AB_hydrolase_1"/>
</dbReference>
<evidence type="ECO:0000259" key="1">
    <source>
        <dbReference type="Pfam" id="PF12697"/>
    </source>
</evidence>
<protein>
    <submittedName>
        <fullName evidence="2">Alpha/beta hydrolase</fullName>
    </submittedName>
</protein>
<dbReference type="AlphaFoldDB" id="A0A2G6PE72"/>
<dbReference type="PANTHER" id="PTHR43689:SF8">
    <property type="entry name" value="ALPHA_BETA-HYDROLASES SUPERFAMILY PROTEIN"/>
    <property type="match status" value="1"/>
</dbReference>
<comment type="caution">
    <text evidence="2">The sequence shown here is derived from an EMBL/GenBank/DDBJ whole genome shotgun (WGS) entry which is preliminary data.</text>
</comment>
<keyword evidence="2" id="KW-0378">Hydrolase</keyword>
<dbReference type="PANTHER" id="PTHR43689">
    <property type="entry name" value="HYDROLASE"/>
    <property type="match status" value="1"/>
</dbReference>
<feature type="domain" description="AB hydrolase-1" evidence="1">
    <location>
        <begin position="35"/>
        <end position="249"/>
    </location>
</feature>
<dbReference type="Proteomes" id="UP000229278">
    <property type="component" value="Unassembled WGS sequence"/>
</dbReference>
<organism evidence="2 3">
    <name type="scientific">Candidatus Contendibacter odensensis</name>
    <dbReference type="NCBI Taxonomy" id="1400860"/>
    <lineage>
        <taxon>Bacteria</taxon>
        <taxon>Pseudomonadati</taxon>
        <taxon>Pseudomonadota</taxon>
        <taxon>Gammaproteobacteria</taxon>
        <taxon>Candidatus Competibacteraceae</taxon>
        <taxon>Candidatus Contendibacter</taxon>
    </lineage>
</organism>
<evidence type="ECO:0000313" key="2">
    <source>
        <dbReference type="EMBL" id="PIE82866.1"/>
    </source>
</evidence>
<dbReference type="SUPFAM" id="SSF53474">
    <property type="entry name" value="alpha/beta-Hydrolases"/>
    <property type="match status" value="1"/>
</dbReference>
<name>A0A2G6PE72_9GAMM</name>
<dbReference type="Gene3D" id="3.40.50.1820">
    <property type="entry name" value="alpha/beta hydrolase"/>
    <property type="match status" value="1"/>
</dbReference>
<sequence>MNTIPHHHDFDIHTDYHRLHALRLSPPQAANHPTLVFLHEGLGSIRQWSHFPEQLCDLTHLPGLVYERHGHGQSETLTHPRSCDYLHQEAQDYLPAVLSTCHITEPPILFGHSDGGSIALLYAAACPDKVRAIVIEAAHVFVEEASLYGIRAACQSFEQGHLYRKLQRYHGDNTETMFRGWSNIWLHPDFRDWRIEKELQAITCPVLIVQGEDDEYGTRAQVDTIANSITGPSEILWLPHCGHTPHHQLRETVLEATAGFINQYIC</sequence>
<accession>A0A2G6PE72</accession>
<dbReference type="Pfam" id="PF12697">
    <property type="entry name" value="Abhydrolase_6"/>
    <property type="match status" value="1"/>
</dbReference>
<dbReference type="InterPro" id="IPR029058">
    <property type="entry name" value="AB_hydrolase_fold"/>
</dbReference>
<evidence type="ECO:0000313" key="3">
    <source>
        <dbReference type="Proteomes" id="UP000229278"/>
    </source>
</evidence>
<proteinExistence type="predicted"/>
<gene>
    <name evidence="2" type="ORF">CSA09_04770</name>
</gene>
<reference evidence="2 3" key="1">
    <citation type="submission" date="2017-10" db="EMBL/GenBank/DDBJ databases">
        <title>Novel microbial diversity and functional potential in the marine mammal oral microbiome.</title>
        <authorList>
            <person name="Dudek N.K."/>
            <person name="Sun C.L."/>
            <person name="Burstein D."/>
            <person name="Kantor R.S."/>
            <person name="Aliaga Goltsman D.S."/>
            <person name="Bik E.M."/>
            <person name="Thomas B.C."/>
            <person name="Banfield J.F."/>
            <person name="Relman D.A."/>
        </authorList>
    </citation>
    <scope>NUCLEOTIDE SEQUENCE [LARGE SCALE GENOMIC DNA]</scope>
    <source>
        <strain evidence="2">DOLJORAL78_50_517</strain>
    </source>
</reference>